<evidence type="ECO:0000259" key="2">
    <source>
        <dbReference type="PROSITE" id="PS50994"/>
    </source>
</evidence>
<feature type="domain" description="Integrase catalytic" evidence="2">
    <location>
        <begin position="159"/>
        <end position="328"/>
    </location>
</feature>
<comment type="caution">
    <text evidence="3">The sequence shown here is derived from an EMBL/GenBank/DDBJ whole genome shotgun (WGS) entry which is preliminary data.</text>
</comment>
<dbReference type="AlphaFoldDB" id="A0A8J6LCY9"/>
<feature type="region of interest" description="Disordered" evidence="1">
    <location>
        <begin position="428"/>
        <end position="470"/>
    </location>
</feature>
<dbReference type="Pfam" id="PF00665">
    <property type="entry name" value="rve"/>
    <property type="match status" value="1"/>
</dbReference>
<dbReference type="Gene3D" id="1.10.340.70">
    <property type="match status" value="1"/>
</dbReference>
<dbReference type="InterPro" id="IPR041588">
    <property type="entry name" value="Integrase_H2C2"/>
</dbReference>
<accession>A0A8J6LCY9</accession>
<sequence length="682" mass="76727">MIAPARSVVSSSPQGSGGSSCRNTDLPLESPGYEDVIWRQKSEKCSPRQCRQLDQNIIADFLSRIEAITKADFDHNLLATMQEQDPELQTLRKQNKFHFTVAPVPSSRKELCGVKNTIKQVSKKYFWPNMKKEITSLVRKCIPCERAKIQRHTRAPVGTFRDPDARFTHVHIDIVGPLPYAEGKQYLLTMIDRFSRWPEAITIPDITAEICAKAFCENWICSFGVPTYMTTDRGTQFESVVFTSVRQLTGTHRIRTTADHPASNGLVERFHRRLKAALKCHHSSWTTALPLVLLGIRCDIKEYIEASPAKLVYGTSLRIPADLIEDACLQGSQTLPSSEFAENLKSKMQRIQYTRTSHHGDHDVYIPKNLHSAKFVFVRVDAQRKPLQPPYDGPYKVLKAGEKFFTLHVKGKKQIVSIDRLKSAIVESSPSLQNSTERHTEANNKINQPTDNINNQGKVTDNGNHSTDPAYITRAGRRVKFPLRHRDMDNSTTRPSRWRGGPVGFRKHPTTGRADLGNQENGPGIVLLASEGFLNRDHIDLLLLNPASAAGIYPTRDSVGDRRAGGCAASRELRITCVAFGIRNHPRERIVDRHGAYRPALPAFGTVEEPENYHYRTVLPFAVLGLWSSDPSHYRGVVRAKYRIVSYREGVPESPPSIYRRAAPFSGKGLFLRVVARPFVVP</sequence>
<evidence type="ECO:0000313" key="4">
    <source>
        <dbReference type="Proteomes" id="UP000719412"/>
    </source>
</evidence>
<dbReference type="InterPro" id="IPR036397">
    <property type="entry name" value="RNaseH_sf"/>
</dbReference>
<feature type="compositionally biased region" description="Polar residues" evidence="1">
    <location>
        <begin position="443"/>
        <end position="467"/>
    </location>
</feature>
<evidence type="ECO:0000313" key="3">
    <source>
        <dbReference type="EMBL" id="KAH0816020.1"/>
    </source>
</evidence>
<dbReference type="PROSITE" id="PS50994">
    <property type="entry name" value="INTEGRASE"/>
    <property type="match status" value="1"/>
</dbReference>
<proteinExistence type="predicted"/>
<dbReference type="PANTHER" id="PTHR38681:SF1">
    <property type="entry name" value="RETROVIRUS-RELATED POL POLYPROTEIN FROM TRANSPOSON 412-LIKE PROTEIN"/>
    <property type="match status" value="1"/>
</dbReference>
<dbReference type="GO" id="GO:0015074">
    <property type="term" value="P:DNA integration"/>
    <property type="evidence" value="ECO:0007669"/>
    <property type="project" value="InterPro"/>
</dbReference>
<dbReference type="InterPro" id="IPR001584">
    <property type="entry name" value="Integrase_cat-core"/>
</dbReference>
<name>A0A8J6LCY9_TENMO</name>
<dbReference type="InterPro" id="IPR012337">
    <property type="entry name" value="RNaseH-like_sf"/>
</dbReference>
<reference evidence="3" key="2">
    <citation type="submission" date="2021-08" db="EMBL/GenBank/DDBJ databases">
        <authorList>
            <person name="Eriksson T."/>
        </authorList>
    </citation>
    <scope>NUCLEOTIDE SEQUENCE</scope>
    <source>
        <strain evidence="3">Stoneville</strain>
        <tissue evidence="3">Whole head</tissue>
    </source>
</reference>
<feature type="region of interest" description="Disordered" evidence="1">
    <location>
        <begin position="1"/>
        <end position="28"/>
    </location>
</feature>
<dbReference type="Proteomes" id="UP000719412">
    <property type="component" value="Unassembled WGS sequence"/>
</dbReference>
<dbReference type="GO" id="GO:0003676">
    <property type="term" value="F:nucleic acid binding"/>
    <property type="evidence" value="ECO:0007669"/>
    <property type="project" value="InterPro"/>
</dbReference>
<dbReference type="PROSITE" id="PS51257">
    <property type="entry name" value="PROKAR_LIPOPROTEIN"/>
    <property type="match status" value="1"/>
</dbReference>
<evidence type="ECO:0000256" key="1">
    <source>
        <dbReference type="SAM" id="MobiDB-lite"/>
    </source>
</evidence>
<dbReference type="EMBL" id="JABDTM020022199">
    <property type="protein sequence ID" value="KAH0816020.1"/>
    <property type="molecule type" value="Genomic_DNA"/>
</dbReference>
<protein>
    <recommendedName>
        <fullName evidence="2">Integrase catalytic domain-containing protein</fullName>
    </recommendedName>
</protein>
<dbReference type="FunFam" id="3.30.420.10:FF:000032">
    <property type="entry name" value="Retrovirus-related Pol polyprotein from transposon 297-like Protein"/>
    <property type="match status" value="1"/>
</dbReference>
<reference evidence="3" key="1">
    <citation type="journal article" date="2020" name="J Insects Food Feed">
        <title>The yellow mealworm (Tenebrio molitor) genome: a resource for the emerging insects as food and feed industry.</title>
        <authorList>
            <person name="Eriksson T."/>
            <person name="Andere A."/>
            <person name="Kelstrup H."/>
            <person name="Emery V."/>
            <person name="Picard C."/>
        </authorList>
    </citation>
    <scope>NUCLEOTIDE SEQUENCE</scope>
    <source>
        <strain evidence="3">Stoneville</strain>
        <tissue evidence="3">Whole head</tissue>
    </source>
</reference>
<gene>
    <name evidence="3" type="ORF">GEV33_006771</name>
</gene>
<dbReference type="Pfam" id="PF17921">
    <property type="entry name" value="Integrase_H2C2"/>
    <property type="match status" value="1"/>
</dbReference>
<dbReference type="Gene3D" id="3.30.420.10">
    <property type="entry name" value="Ribonuclease H-like superfamily/Ribonuclease H"/>
    <property type="match status" value="1"/>
</dbReference>
<organism evidence="3 4">
    <name type="scientific">Tenebrio molitor</name>
    <name type="common">Yellow mealworm beetle</name>
    <dbReference type="NCBI Taxonomy" id="7067"/>
    <lineage>
        <taxon>Eukaryota</taxon>
        <taxon>Metazoa</taxon>
        <taxon>Ecdysozoa</taxon>
        <taxon>Arthropoda</taxon>
        <taxon>Hexapoda</taxon>
        <taxon>Insecta</taxon>
        <taxon>Pterygota</taxon>
        <taxon>Neoptera</taxon>
        <taxon>Endopterygota</taxon>
        <taxon>Coleoptera</taxon>
        <taxon>Polyphaga</taxon>
        <taxon>Cucujiformia</taxon>
        <taxon>Tenebrionidae</taxon>
        <taxon>Tenebrio</taxon>
    </lineage>
</organism>
<keyword evidence="4" id="KW-1185">Reference proteome</keyword>
<dbReference type="PANTHER" id="PTHR38681">
    <property type="entry name" value="RETROVIRUS-RELATED POL POLYPROTEIN FROM TRANSPOSON 412-LIKE PROTEIN-RELATED"/>
    <property type="match status" value="1"/>
</dbReference>
<dbReference type="SUPFAM" id="SSF53098">
    <property type="entry name" value="Ribonuclease H-like"/>
    <property type="match status" value="1"/>
</dbReference>